<reference evidence="7" key="1">
    <citation type="submission" date="2015-07" db="EMBL/GenBank/DDBJ databases">
        <title>Complete Genome of Thermincola ferriacetica strain Z-0001T.</title>
        <authorList>
            <person name="Lusk B."/>
            <person name="Badalamenti J.P."/>
            <person name="Parameswaran P."/>
            <person name="Bond D.R."/>
            <person name="Torres C.I."/>
        </authorList>
    </citation>
    <scope>NUCLEOTIDE SEQUENCE [LARGE SCALE GENOMIC DNA]</scope>
    <source>
        <strain evidence="7">Z-0001</strain>
    </source>
</reference>
<dbReference type="InterPro" id="IPR036390">
    <property type="entry name" value="WH_DNA-bd_sf"/>
</dbReference>
<dbReference type="InterPro" id="IPR000847">
    <property type="entry name" value="LysR_HTH_N"/>
</dbReference>
<dbReference type="PRINTS" id="PR00039">
    <property type="entry name" value="HTHLYSR"/>
</dbReference>
<feature type="domain" description="HTH lysR-type" evidence="5">
    <location>
        <begin position="3"/>
        <end position="60"/>
    </location>
</feature>
<dbReference type="FunFam" id="1.10.10.10:FF:000001">
    <property type="entry name" value="LysR family transcriptional regulator"/>
    <property type="match status" value="1"/>
</dbReference>
<evidence type="ECO:0000313" key="6">
    <source>
        <dbReference type="EMBL" id="KNZ69050.1"/>
    </source>
</evidence>
<sequence length="293" mass="33352">MDINFELYKVFYYVAKNLSFSGASQELHISQSAVSQSVKLLEEKMNCRLFIRNTKQVKLTQEGETLFRHIEQAYNLIRAGERSIEEIHSLQQGEVRIGASDTICKYYLLPYLKKFNRLYPNIRIKVTNRTSPRCIELLKKGSVDVAVVNMPGTVEKTMRVDKVKTIHDVFIAGQNFAHLKRKKISLQELAQYPVLMLEKNTTTRNFIDTFLESKGVKIIPEVELGSVDLLVEMAKIGLGISLVVKEYIEKELSGSEVFMLNLREKIPARKLGVLTNNNIPLSVAAQKFVALLV</sequence>
<dbReference type="Gene3D" id="3.40.190.290">
    <property type="match status" value="1"/>
</dbReference>
<comment type="caution">
    <text evidence="6">The sequence shown here is derived from an EMBL/GenBank/DDBJ whole genome shotgun (WGS) entry which is preliminary data.</text>
</comment>
<dbReference type="InterPro" id="IPR036388">
    <property type="entry name" value="WH-like_DNA-bd_sf"/>
</dbReference>
<dbReference type="PANTHER" id="PTHR30419">
    <property type="entry name" value="HTH-TYPE TRANSCRIPTIONAL REGULATOR YBHD"/>
    <property type="match status" value="1"/>
</dbReference>
<dbReference type="InterPro" id="IPR050950">
    <property type="entry name" value="HTH-type_LysR_regulators"/>
</dbReference>
<evidence type="ECO:0000256" key="4">
    <source>
        <dbReference type="ARBA" id="ARBA00023163"/>
    </source>
</evidence>
<keyword evidence="2" id="KW-0805">Transcription regulation</keyword>
<dbReference type="Pfam" id="PF03466">
    <property type="entry name" value="LysR_substrate"/>
    <property type="match status" value="1"/>
</dbReference>
<gene>
    <name evidence="6" type="ORF">Tfer_2294</name>
</gene>
<dbReference type="PATRIC" id="fig|281456.6.peg.2430"/>
<dbReference type="Proteomes" id="UP000037175">
    <property type="component" value="Unassembled WGS sequence"/>
</dbReference>
<keyword evidence="7" id="KW-1185">Reference proteome</keyword>
<keyword evidence="3" id="KW-0238">DNA-binding</keyword>
<dbReference type="GO" id="GO:0003700">
    <property type="term" value="F:DNA-binding transcription factor activity"/>
    <property type="evidence" value="ECO:0007669"/>
    <property type="project" value="InterPro"/>
</dbReference>
<evidence type="ECO:0000259" key="5">
    <source>
        <dbReference type="PROSITE" id="PS50931"/>
    </source>
</evidence>
<comment type="similarity">
    <text evidence="1">Belongs to the LysR transcriptional regulatory family.</text>
</comment>
<dbReference type="PANTHER" id="PTHR30419:SF8">
    <property type="entry name" value="NITROGEN ASSIMILATION TRANSCRIPTIONAL ACTIVATOR-RELATED"/>
    <property type="match status" value="1"/>
</dbReference>
<dbReference type="SUPFAM" id="SSF46785">
    <property type="entry name" value="Winged helix' DNA-binding domain"/>
    <property type="match status" value="1"/>
</dbReference>
<dbReference type="EMBL" id="LGTE01000017">
    <property type="protein sequence ID" value="KNZ69050.1"/>
    <property type="molecule type" value="Genomic_DNA"/>
</dbReference>
<evidence type="ECO:0000313" key="7">
    <source>
        <dbReference type="Proteomes" id="UP000037175"/>
    </source>
</evidence>
<dbReference type="GO" id="GO:0003677">
    <property type="term" value="F:DNA binding"/>
    <property type="evidence" value="ECO:0007669"/>
    <property type="project" value="UniProtKB-KW"/>
</dbReference>
<evidence type="ECO:0000256" key="2">
    <source>
        <dbReference type="ARBA" id="ARBA00023015"/>
    </source>
</evidence>
<dbReference type="Pfam" id="PF00126">
    <property type="entry name" value="HTH_1"/>
    <property type="match status" value="1"/>
</dbReference>
<dbReference type="RefSeq" id="WP_052218444.1">
    <property type="nucleotide sequence ID" value="NZ_LGTE01000017.1"/>
</dbReference>
<dbReference type="SUPFAM" id="SSF53850">
    <property type="entry name" value="Periplasmic binding protein-like II"/>
    <property type="match status" value="1"/>
</dbReference>
<name>A0A0L6W0J3_9FIRM</name>
<evidence type="ECO:0000256" key="1">
    <source>
        <dbReference type="ARBA" id="ARBA00009437"/>
    </source>
</evidence>
<dbReference type="Gene3D" id="1.10.10.10">
    <property type="entry name" value="Winged helix-like DNA-binding domain superfamily/Winged helix DNA-binding domain"/>
    <property type="match status" value="1"/>
</dbReference>
<proteinExistence type="inferred from homology"/>
<dbReference type="InterPro" id="IPR005119">
    <property type="entry name" value="LysR_subst-bd"/>
</dbReference>
<dbReference type="AlphaFoldDB" id="A0A0L6W0J3"/>
<keyword evidence="4" id="KW-0804">Transcription</keyword>
<organism evidence="6 7">
    <name type="scientific">Thermincola ferriacetica</name>
    <dbReference type="NCBI Taxonomy" id="281456"/>
    <lineage>
        <taxon>Bacteria</taxon>
        <taxon>Bacillati</taxon>
        <taxon>Bacillota</taxon>
        <taxon>Clostridia</taxon>
        <taxon>Eubacteriales</taxon>
        <taxon>Thermincolaceae</taxon>
        <taxon>Thermincola</taxon>
    </lineage>
</organism>
<evidence type="ECO:0000256" key="3">
    <source>
        <dbReference type="ARBA" id="ARBA00023125"/>
    </source>
</evidence>
<dbReference type="GO" id="GO:0005829">
    <property type="term" value="C:cytosol"/>
    <property type="evidence" value="ECO:0007669"/>
    <property type="project" value="TreeGrafter"/>
</dbReference>
<dbReference type="CDD" id="cd05466">
    <property type="entry name" value="PBP2_LTTR_substrate"/>
    <property type="match status" value="1"/>
</dbReference>
<dbReference type="PROSITE" id="PS50931">
    <property type="entry name" value="HTH_LYSR"/>
    <property type="match status" value="1"/>
</dbReference>
<protein>
    <submittedName>
        <fullName evidence="6">Transcriptional regulator, LysR family</fullName>
    </submittedName>
</protein>
<accession>A0A0L6W0J3</accession>